<feature type="compositionally biased region" description="Polar residues" evidence="1">
    <location>
        <begin position="236"/>
        <end position="259"/>
    </location>
</feature>
<feature type="compositionally biased region" description="Gly residues" evidence="1">
    <location>
        <begin position="532"/>
        <end position="544"/>
    </location>
</feature>
<feature type="compositionally biased region" description="Gly residues" evidence="1">
    <location>
        <begin position="623"/>
        <end position="633"/>
    </location>
</feature>
<feature type="compositionally biased region" description="Low complexity" evidence="1">
    <location>
        <begin position="69"/>
        <end position="82"/>
    </location>
</feature>
<feature type="transmembrane region" description="Helical" evidence="2">
    <location>
        <begin position="168"/>
        <end position="188"/>
    </location>
</feature>
<feature type="region of interest" description="Disordered" evidence="1">
    <location>
        <begin position="398"/>
        <end position="506"/>
    </location>
</feature>
<feature type="transmembrane region" description="Helical" evidence="2">
    <location>
        <begin position="567"/>
        <end position="589"/>
    </location>
</feature>
<feature type="compositionally biased region" description="Polar residues" evidence="1">
    <location>
        <begin position="545"/>
        <end position="561"/>
    </location>
</feature>
<comment type="caution">
    <text evidence="3">The sequence shown here is derived from an EMBL/GenBank/DDBJ whole genome shotgun (WGS) entry which is preliminary data.</text>
</comment>
<feature type="region of interest" description="Disordered" evidence="1">
    <location>
        <begin position="42"/>
        <end position="113"/>
    </location>
</feature>
<feature type="compositionally biased region" description="Basic and acidic residues" evidence="1">
    <location>
        <begin position="767"/>
        <end position="783"/>
    </location>
</feature>
<evidence type="ECO:0000313" key="4">
    <source>
        <dbReference type="Proteomes" id="UP000266272"/>
    </source>
</evidence>
<accession>A0A395NGS0</accession>
<keyword evidence="4" id="KW-1185">Reference proteome</keyword>
<keyword evidence="2" id="KW-0472">Membrane</keyword>
<gene>
    <name evidence="3" type="ORF">TARUN_7088</name>
</gene>
<keyword evidence="2" id="KW-0812">Transmembrane</keyword>
<feature type="compositionally biased region" description="Basic residues" evidence="1">
    <location>
        <begin position="282"/>
        <end position="307"/>
    </location>
</feature>
<feature type="region of interest" description="Disordered" evidence="1">
    <location>
        <begin position="281"/>
        <end position="333"/>
    </location>
</feature>
<feature type="compositionally biased region" description="Low complexity" evidence="1">
    <location>
        <begin position="410"/>
        <end position="456"/>
    </location>
</feature>
<dbReference type="EMBL" id="PXOA01000464">
    <property type="protein sequence ID" value="RFU75154.1"/>
    <property type="molecule type" value="Genomic_DNA"/>
</dbReference>
<evidence type="ECO:0000313" key="3">
    <source>
        <dbReference type="EMBL" id="RFU75154.1"/>
    </source>
</evidence>
<sequence length="783" mass="81381">MRLDAIRVVRCVGQWQMQPLQALCADACADLHRLVRLGVGHSSARARESRGRPPVIGRCRRDPRQAKLSSQQPFRPSQRQSSAISRPVPAHALASAGKSPGTPRPARLLHPGDPPKGLACTEYEALVPLLVPVLRAWSKSLWPERELHVRLGRTRGAGRHEANETKRITVAALVLGYFILPFLSAPALGPPLALHPSDTDGCCDEVSIDDDDKGNGSYSGPSRCRQQQEERIRFSPPSSLGVRQTDPTTPGNTIRSSLGKSALPADIATMTNRRPSLLQARGGHHAHAHSAYKLQHGHGHAHGHAQHLHQYPHDAVSGPRPGDDKPINDQGPHLQNRAVAPVIDQKPTDEITPSPTSLITEVIQTVSVVQIVDTLGSPLETLTRFAVPNTIIVNKNTGKTISASHPDHTPAPAAPGSGPEPSGAIRSSTSSTGSQTKSASIPAIAASSPPSLLPSAHPSPPPAAHSLGIGHNGTNKSVNATSSSTKFSSTTLPITSSTSSDLSSSQATSFSEVIASTISSFQPLATDGAFGGVYGDGTPSGGDGTQPTSSGSSNSTENALSPQQKQVIGGVVGGVAGAAFFLVLVLLALRYKRRQGNAALPAGQPASESRGLPPTAGAPSGAPSGGDGSGSGGAMTERYGTAALTAAFTGSTAKRSSASVKSAEAGERGFYRVSGRKLPSVLQVGGDGYSDPRTSVMSGTSDYYRGSQAFDPFGGAGTRLQLGAPMRPDSGVPVVRSGPARAVVAEPNPFADPTTPPADAPIPAMMRLRESPPRRGSRFQERI</sequence>
<dbReference type="STRING" id="490622.A0A395NGS0"/>
<keyword evidence="2" id="KW-1133">Transmembrane helix</keyword>
<reference evidence="3 4" key="1">
    <citation type="journal article" date="2018" name="PLoS Pathog.">
        <title>Evolution of structural diversity of trichothecenes, a family of toxins produced by plant pathogenic and entomopathogenic fungi.</title>
        <authorList>
            <person name="Proctor R.H."/>
            <person name="McCormick S.P."/>
            <person name="Kim H.S."/>
            <person name="Cardoza R.E."/>
            <person name="Stanley A.M."/>
            <person name="Lindo L."/>
            <person name="Kelly A."/>
            <person name="Brown D.W."/>
            <person name="Lee T."/>
            <person name="Vaughan M.M."/>
            <person name="Alexander N.J."/>
            <person name="Busman M."/>
            <person name="Gutierrez S."/>
        </authorList>
    </citation>
    <scope>NUCLEOTIDE SEQUENCE [LARGE SCALE GENOMIC DNA]</scope>
    <source>
        <strain evidence="3 4">IBT 40837</strain>
    </source>
</reference>
<protein>
    <submittedName>
        <fullName evidence="3">Uncharacterized protein</fullName>
    </submittedName>
</protein>
<proteinExistence type="predicted"/>
<evidence type="ECO:0000256" key="2">
    <source>
        <dbReference type="SAM" id="Phobius"/>
    </source>
</evidence>
<feature type="region of interest" description="Disordered" evidence="1">
    <location>
        <begin position="597"/>
        <end position="636"/>
    </location>
</feature>
<feature type="region of interest" description="Disordered" evidence="1">
    <location>
        <begin position="204"/>
        <end position="261"/>
    </location>
</feature>
<dbReference type="Proteomes" id="UP000266272">
    <property type="component" value="Unassembled WGS sequence"/>
</dbReference>
<feature type="compositionally biased region" description="Low complexity" evidence="1">
    <location>
        <begin position="611"/>
        <end position="622"/>
    </location>
</feature>
<feature type="region of interest" description="Disordered" evidence="1">
    <location>
        <begin position="532"/>
        <end position="561"/>
    </location>
</feature>
<organism evidence="3 4">
    <name type="scientific">Trichoderma arundinaceum</name>
    <dbReference type="NCBI Taxonomy" id="490622"/>
    <lineage>
        <taxon>Eukaryota</taxon>
        <taxon>Fungi</taxon>
        <taxon>Dikarya</taxon>
        <taxon>Ascomycota</taxon>
        <taxon>Pezizomycotina</taxon>
        <taxon>Sordariomycetes</taxon>
        <taxon>Hypocreomycetidae</taxon>
        <taxon>Hypocreales</taxon>
        <taxon>Hypocreaceae</taxon>
        <taxon>Trichoderma</taxon>
    </lineage>
</organism>
<dbReference type="OrthoDB" id="5421784at2759"/>
<feature type="compositionally biased region" description="Low complexity" evidence="1">
    <location>
        <begin position="481"/>
        <end position="506"/>
    </location>
</feature>
<evidence type="ECO:0000256" key="1">
    <source>
        <dbReference type="SAM" id="MobiDB-lite"/>
    </source>
</evidence>
<name>A0A395NGS0_TRIAR</name>
<dbReference type="AlphaFoldDB" id="A0A395NGS0"/>
<feature type="region of interest" description="Disordered" evidence="1">
    <location>
        <begin position="745"/>
        <end position="783"/>
    </location>
</feature>